<comment type="caution">
    <text evidence="1">The sequence shown here is derived from an EMBL/GenBank/DDBJ whole genome shotgun (WGS) entry which is preliminary data.</text>
</comment>
<dbReference type="AlphaFoldDB" id="A0A9N7U051"/>
<name>A0A9N7U051_PLEPL</name>
<protein>
    <submittedName>
        <fullName evidence="1">Uncharacterized protein</fullName>
    </submittedName>
</protein>
<evidence type="ECO:0000313" key="1">
    <source>
        <dbReference type="EMBL" id="CAB1422270.1"/>
    </source>
</evidence>
<proteinExistence type="predicted"/>
<gene>
    <name evidence="1" type="ORF">PLEPLA_LOCUS10160</name>
</gene>
<organism evidence="1 2">
    <name type="scientific">Pleuronectes platessa</name>
    <name type="common">European plaice</name>
    <dbReference type="NCBI Taxonomy" id="8262"/>
    <lineage>
        <taxon>Eukaryota</taxon>
        <taxon>Metazoa</taxon>
        <taxon>Chordata</taxon>
        <taxon>Craniata</taxon>
        <taxon>Vertebrata</taxon>
        <taxon>Euteleostomi</taxon>
        <taxon>Actinopterygii</taxon>
        <taxon>Neopterygii</taxon>
        <taxon>Teleostei</taxon>
        <taxon>Neoteleostei</taxon>
        <taxon>Acanthomorphata</taxon>
        <taxon>Carangaria</taxon>
        <taxon>Pleuronectiformes</taxon>
        <taxon>Pleuronectoidei</taxon>
        <taxon>Pleuronectidae</taxon>
        <taxon>Pleuronectes</taxon>
    </lineage>
</organism>
<evidence type="ECO:0000313" key="2">
    <source>
        <dbReference type="Proteomes" id="UP001153269"/>
    </source>
</evidence>
<dbReference type="EMBL" id="CADEAL010000571">
    <property type="protein sequence ID" value="CAB1422270.1"/>
    <property type="molecule type" value="Genomic_DNA"/>
</dbReference>
<accession>A0A9N7U051</accession>
<sequence>MSAARKALRGASERHGEGVPRWRGRSYLSVSVKTQKHTLAFSLWEDEGTAVSPSSTSLSIIHLSFCLSIIHLSFCLSIIHLSFCPSVCSSLSNCPPPPWIGASLRAN</sequence>
<keyword evidence="2" id="KW-1185">Reference proteome</keyword>
<dbReference type="Proteomes" id="UP001153269">
    <property type="component" value="Unassembled WGS sequence"/>
</dbReference>
<reference evidence="1" key="1">
    <citation type="submission" date="2020-03" db="EMBL/GenBank/DDBJ databases">
        <authorList>
            <person name="Weist P."/>
        </authorList>
    </citation>
    <scope>NUCLEOTIDE SEQUENCE</scope>
</reference>